<feature type="domain" description="DNA endonuclease activator Ctp1 C-terminal" evidence="6">
    <location>
        <begin position="629"/>
        <end position="720"/>
    </location>
</feature>
<feature type="compositionally biased region" description="Basic and acidic residues" evidence="5">
    <location>
        <begin position="223"/>
        <end position="241"/>
    </location>
</feature>
<comment type="subcellular location">
    <subcellularLocation>
        <location evidence="1">Nucleus</location>
    </subcellularLocation>
</comment>
<feature type="compositionally biased region" description="Basic and acidic residues" evidence="5">
    <location>
        <begin position="382"/>
        <end position="392"/>
    </location>
</feature>
<feature type="compositionally biased region" description="Basic and acidic residues" evidence="5">
    <location>
        <begin position="190"/>
        <end position="211"/>
    </location>
</feature>
<feature type="compositionally biased region" description="Low complexity" evidence="5">
    <location>
        <begin position="336"/>
        <end position="350"/>
    </location>
</feature>
<evidence type="ECO:0000256" key="2">
    <source>
        <dbReference type="ARBA" id="ARBA00022763"/>
    </source>
</evidence>
<evidence type="ECO:0000256" key="4">
    <source>
        <dbReference type="SAM" id="Coils"/>
    </source>
</evidence>
<feature type="compositionally biased region" description="Polar residues" evidence="5">
    <location>
        <begin position="462"/>
        <end position="482"/>
    </location>
</feature>
<keyword evidence="2" id="KW-0227">DNA damage</keyword>
<dbReference type="InterPro" id="IPR033316">
    <property type="entry name" value="RBBP8-like"/>
</dbReference>
<dbReference type="RefSeq" id="XP_069212316.1">
    <property type="nucleotide sequence ID" value="XM_069348772.1"/>
</dbReference>
<protein>
    <recommendedName>
        <fullName evidence="6">DNA endonuclease activator Ctp1 C-terminal domain-containing protein</fullName>
    </recommendedName>
</protein>
<dbReference type="EMBL" id="JBBXJM010000001">
    <property type="protein sequence ID" value="KAL1412372.1"/>
    <property type="molecule type" value="Genomic_DNA"/>
</dbReference>
<feature type="compositionally biased region" description="Low complexity" evidence="5">
    <location>
        <begin position="264"/>
        <end position="276"/>
    </location>
</feature>
<dbReference type="PANTHER" id="PTHR15107:SF0">
    <property type="entry name" value="DNA ENDONUCLEASE ACTIVATOR CTP1 C-TERMINAL DOMAIN-CONTAINING PROTEIN"/>
    <property type="match status" value="1"/>
</dbReference>
<name>A0ABR3QCZ0_9TREE</name>
<feature type="compositionally biased region" description="Polar residues" evidence="5">
    <location>
        <begin position="7"/>
        <end position="21"/>
    </location>
</feature>
<evidence type="ECO:0000256" key="1">
    <source>
        <dbReference type="ARBA" id="ARBA00004123"/>
    </source>
</evidence>
<keyword evidence="4" id="KW-0175">Coiled coil</keyword>
<feature type="region of interest" description="Disordered" evidence="5">
    <location>
        <begin position="317"/>
        <end position="569"/>
    </location>
</feature>
<evidence type="ECO:0000313" key="8">
    <source>
        <dbReference type="Proteomes" id="UP001565368"/>
    </source>
</evidence>
<dbReference type="GeneID" id="95981160"/>
<feature type="compositionally biased region" description="Polar residues" evidence="5">
    <location>
        <begin position="253"/>
        <end position="263"/>
    </location>
</feature>
<dbReference type="Pfam" id="PF08573">
    <property type="entry name" value="SAE2"/>
    <property type="match status" value="1"/>
</dbReference>
<organism evidence="7 8">
    <name type="scientific">Vanrija albida</name>
    <dbReference type="NCBI Taxonomy" id="181172"/>
    <lineage>
        <taxon>Eukaryota</taxon>
        <taxon>Fungi</taxon>
        <taxon>Dikarya</taxon>
        <taxon>Basidiomycota</taxon>
        <taxon>Agaricomycotina</taxon>
        <taxon>Tremellomycetes</taxon>
        <taxon>Trichosporonales</taxon>
        <taxon>Trichosporonaceae</taxon>
        <taxon>Vanrija</taxon>
    </lineage>
</organism>
<feature type="coiled-coil region" evidence="4">
    <location>
        <begin position="46"/>
        <end position="94"/>
    </location>
</feature>
<evidence type="ECO:0000259" key="6">
    <source>
        <dbReference type="Pfam" id="PF08573"/>
    </source>
</evidence>
<feature type="region of interest" description="Disordered" evidence="5">
    <location>
        <begin position="666"/>
        <end position="711"/>
    </location>
</feature>
<feature type="compositionally biased region" description="Basic and acidic residues" evidence="5">
    <location>
        <begin position="317"/>
        <end position="332"/>
    </location>
</feature>
<feature type="region of interest" description="Disordered" evidence="5">
    <location>
        <begin position="1"/>
        <end position="21"/>
    </location>
</feature>
<accession>A0ABR3QCZ0</accession>
<sequence length="755" mass="83730">MEAAPQESLTEESLSSGMQRQVDVITNMQQELGNLHADFSKIQALCQRSKAEHTRLTQENAEKEMERARLVAEIERRQNDIAALEIEYAGLKEDEQWWRQADATASAELEQQGKITRQLWVKTERIKELEAQRRDIQAKHEEAIATERAVATGLRERISRLERKIRSGSGLTDAGEGAEADLRAEVQRLQDSLADSRDSTAKCTRERDDARAQAATLTSELAAAKEEAARLRREAERRELRPPSTPPRALQALSPNVRSTPRTPSKSPLPGSPKLGTAQSYAHLESQHRSLKQAYDNLRTKYSADIQHWREYKKVDQARKELKAKKREERKATQLAASGAAGQGDTTTAAEGLGDATTGPAIPVREDSPGLRMPSESPPLEEVDRTRKRSTERPIAPRAGLRSSTRALDEALRIPSNSPPQELEAPPAQRPRSVSPSKQDATVTPASSRTLKRVPSVVTPWLGTSSSKTATPVATSTKTPTPAAQPRHRPRTSVDQGDDAFDTPSAEPSSSRAPDHTPLVRDRTGGVGRASSLRRAALQRSAVTPGTDDSPATPGASSTKRKRLDMEGLSPAEKAAELKKIAKLPASERRELYAGYKTGGRYMPPEAIQRGVAAEYEIDPEKNAGVAHQFDEVVRGRDARKRMHGGDCECCRDYYEAVGPLPRFNAGPVWKDTEDDEADSPTKRQRQLEDHQNRISRHREVWRKPPTPPDFWKIGFPSTQDVEAANAKADKMVADREAEIRRQAAHKDSKWRKKQ</sequence>
<feature type="compositionally biased region" description="Low complexity" evidence="5">
    <location>
        <begin position="529"/>
        <end position="542"/>
    </location>
</feature>
<evidence type="ECO:0000256" key="3">
    <source>
        <dbReference type="ARBA" id="ARBA00023242"/>
    </source>
</evidence>
<dbReference type="InterPro" id="IPR013882">
    <property type="entry name" value="Ctp1_C"/>
</dbReference>
<feature type="compositionally biased region" description="Basic and acidic residues" evidence="5">
    <location>
        <begin position="680"/>
        <end position="703"/>
    </location>
</feature>
<feature type="compositionally biased region" description="Polar residues" evidence="5">
    <location>
        <begin position="432"/>
        <end position="449"/>
    </location>
</feature>
<evidence type="ECO:0000313" key="7">
    <source>
        <dbReference type="EMBL" id="KAL1412372.1"/>
    </source>
</evidence>
<evidence type="ECO:0000256" key="5">
    <source>
        <dbReference type="SAM" id="MobiDB-lite"/>
    </source>
</evidence>
<keyword evidence="8" id="KW-1185">Reference proteome</keyword>
<proteinExistence type="predicted"/>
<keyword evidence="3" id="KW-0539">Nucleus</keyword>
<comment type="caution">
    <text evidence="7">The sequence shown here is derived from an EMBL/GenBank/DDBJ whole genome shotgun (WGS) entry which is preliminary data.</text>
</comment>
<feature type="region of interest" description="Disordered" evidence="5">
    <location>
        <begin position="190"/>
        <end position="288"/>
    </location>
</feature>
<reference evidence="7 8" key="1">
    <citation type="submission" date="2023-08" db="EMBL/GenBank/DDBJ databases">
        <title>Annotated Genome Sequence of Vanrija albida AlHP1.</title>
        <authorList>
            <person name="Herzog R."/>
        </authorList>
    </citation>
    <scope>NUCLEOTIDE SEQUENCE [LARGE SCALE GENOMIC DNA]</scope>
    <source>
        <strain evidence="7 8">AlHP1</strain>
    </source>
</reference>
<dbReference type="PANTHER" id="PTHR15107">
    <property type="entry name" value="RETINOBLASTOMA BINDING PROTEIN 8"/>
    <property type="match status" value="1"/>
</dbReference>
<gene>
    <name evidence="7" type="ORF">Q8F55_000117</name>
</gene>
<dbReference type="Proteomes" id="UP001565368">
    <property type="component" value="Unassembled WGS sequence"/>
</dbReference>
<feature type="compositionally biased region" description="Basic and acidic residues" evidence="5">
    <location>
        <begin position="513"/>
        <end position="524"/>
    </location>
</feature>